<comment type="catalytic activity">
    <reaction evidence="2">
        <text>2 GTP = 3',3'-c-di-GMP + 2 diphosphate</text>
        <dbReference type="Rhea" id="RHEA:24898"/>
        <dbReference type="ChEBI" id="CHEBI:33019"/>
        <dbReference type="ChEBI" id="CHEBI:37565"/>
        <dbReference type="ChEBI" id="CHEBI:58805"/>
        <dbReference type="EC" id="2.7.7.65"/>
    </reaction>
</comment>
<dbReference type="SMART" id="SM00267">
    <property type="entry name" value="GGDEF"/>
    <property type="match status" value="1"/>
</dbReference>
<dbReference type="InterPro" id="IPR000160">
    <property type="entry name" value="GGDEF_dom"/>
</dbReference>
<dbReference type="PROSITE" id="PS50887">
    <property type="entry name" value="GGDEF"/>
    <property type="match status" value="1"/>
</dbReference>
<dbReference type="Pfam" id="PF00990">
    <property type="entry name" value="GGDEF"/>
    <property type="match status" value="1"/>
</dbReference>
<proteinExistence type="predicted"/>
<dbReference type="PANTHER" id="PTHR45138">
    <property type="entry name" value="REGULATORY COMPONENTS OF SENSORY TRANSDUCTION SYSTEM"/>
    <property type="match status" value="1"/>
</dbReference>
<dbReference type="PANTHER" id="PTHR45138:SF9">
    <property type="entry name" value="DIGUANYLATE CYCLASE DGCM-RELATED"/>
    <property type="match status" value="1"/>
</dbReference>
<dbReference type="AlphaFoldDB" id="A0AAU7DFT9"/>
<dbReference type="InterPro" id="IPR043128">
    <property type="entry name" value="Rev_trsase/Diguanyl_cyclase"/>
</dbReference>
<keyword evidence="4" id="KW-0548">Nucleotidyltransferase</keyword>
<dbReference type="Gene3D" id="3.30.70.270">
    <property type="match status" value="1"/>
</dbReference>
<evidence type="ECO:0000313" key="4">
    <source>
        <dbReference type="EMBL" id="XBH16018.1"/>
    </source>
</evidence>
<keyword evidence="4" id="KW-0808">Transferase</keyword>
<accession>A0AAU7DFT9</accession>
<evidence type="ECO:0000256" key="2">
    <source>
        <dbReference type="ARBA" id="ARBA00034247"/>
    </source>
</evidence>
<dbReference type="EMBL" id="CP121196">
    <property type="protein sequence ID" value="XBH16018.1"/>
    <property type="molecule type" value="Genomic_DNA"/>
</dbReference>
<dbReference type="GO" id="GO:0052621">
    <property type="term" value="F:diguanylate cyclase activity"/>
    <property type="evidence" value="ECO:0007669"/>
    <property type="project" value="UniProtKB-EC"/>
</dbReference>
<dbReference type="EC" id="2.7.7.65" evidence="1"/>
<evidence type="ECO:0000259" key="3">
    <source>
        <dbReference type="PROSITE" id="PS50887"/>
    </source>
</evidence>
<evidence type="ECO:0000256" key="1">
    <source>
        <dbReference type="ARBA" id="ARBA00012528"/>
    </source>
</evidence>
<dbReference type="CDD" id="cd01949">
    <property type="entry name" value="GGDEF"/>
    <property type="match status" value="1"/>
</dbReference>
<name>A0AAU7DFT9_9BACT</name>
<dbReference type="InterPro" id="IPR050469">
    <property type="entry name" value="Diguanylate_Cyclase"/>
</dbReference>
<protein>
    <recommendedName>
        <fullName evidence="1">diguanylate cyclase</fullName>
        <ecNumber evidence="1">2.7.7.65</ecNumber>
    </recommendedName>
</protein>
<gene>
    <name evidence="4" type="ORF">P8935_15750</name>
</gene>
<dbReference type="RefSeq" id="WP_348261249.1">
    <property type="nucleotide sequence ID" value="NZ_CP121196.1"/>
</dbReference>
<dbReference type="SUPFAM" id="SSF55073">
    <property type="entry name" value="Nucleotide cyclase"/>
    <property type="match status" value="1"/>
</dbReference>
<feature type="domain" description="GGDEF" evidence="3">
    <location>
        <begin position="195"/>
        <end position="326"/>
    </location>
</feature>
<reference evidence="4" key="1">
    <citation type="submission" date="2023-03" db="EMBL/GenBank/DDBJ databases">
        <title>Edaphobacter sp.</title>
        <authorList>
            <person name="Huber K.J."/>
            <person name="Papendorf J."/>
            <person name="Pilke C."/>
            <person name="Bunk B."/>
            <person name="Sproeer C."/>
            <person name="Pester M."/>
        </authorList>
    </citation>
    <scope>NUCLEOTIDE SEQUENCE</scope>
    <source>
        <strain evidence="4">DSM 110680</strain>
    </source>
</reference>
<sequence length="326" mass="35994">MSLLWAYRASLLEMTDCGTSACPGLAAELKAGLTRVDEGLGVIPNLQTVASAKNTLREVLQNWGKKTALHYEQKAGEIRDLLLVMARTAESLGHRDDLYAQQLDLVTKQLDGISRLDDISKIRATVEESATQLKNSVARMTSESRAVIEHLRVEVSTYQSKLEKAEHIAACDPLTGLGSRLWAEARIQQRIGTGLPFSIVMIDITGFRRVNQEYGNLVGDLILKEFAKELRSSCRFTDLVARWGGDEFLVVPDCAGGDLEGQITRLQSWICRPYLVPGRSGHASIRLGASIGIAEYREGDNLQDLLERADAKLCAQQEIARRKLTA</sequence>
<organism evidence="4">
    <name type="scientific">Telmatobacter sp. DSM 110680</name>
    <dbReference type="NCBI Taxonomy" id="3036704"/>
    <lineage>
        <taxon>Bacteria</taxon>
        <taxon>Pseudomonadati</taxon>
        <taxon>Acidobacteriota</taxon>
        <taxon>Terriglobia</taxon>
        <taxon>Terriglobales</taxon>
        <taxon>Acidobacteriaceae</taxon>
        <taxon>Telmatobacter</taxon>
    </lineage>
</organism>
<dbReference type="NCBIfam" id="TIGR00254">
    <property type="entry name" value="GGDEF"/>
    <property type="match status" value="1"/>
</dbReference>
<dbReference type="InterPro" id="IPR029787">
    <property type="entry name" value="Nucleotide_cyclase"/>
</dbReference>